<dbReference type="PANTHER" id="PTHR12303">
    <property type="entry name" value="CARNOSINE N-METHYLTRANSFERASE"/>
    <property type="match status" value="1"/>
</dbReference>
<proteinExistence type="predicted"/>
<dbReference type="Pfam" id="PF07942">
    <property type="entry name" value="CARME"/>
    <property type="match status" value="1"/>
</dbReference>
<comment type="caution">
    <text evidence="3">The sequence shown here is derived from an EMBL/GenBank/DDBJ whole genome shotgun (WGS) entry which is preliminary data.</text>
</comment>
<dbReference type="AlphaFoldDB" id="A0A1Y2G323"/>
<evidence type="ECO:0000313" key="4">
    <source>
        <dbReference type="Proteomes" id="UP000193467"/>
    </source>
</evidence>
<keyword evidence="4" id="KW-1185">Reference proteome</keyword>
<dbReference type="InterPro" id="IPR029063">
    <property type="entry name" value="SAM-dependent_MTases_sf"/>
</dbReference>
<keyword evidence="2" id="KW-0812">Transmembrane</keyword>
<evidence type="ECO:0000313" key="3">
    <source>
        <dbReference type="EMBL" id="ORY91785.1"/>
    </source>
</evidence>
<dbReference type="InParanoid" id="A0A1Y2G323"/>
<keyword evidence="2" id="KW-1133">Transmembrane helix</keyword>
<accession>A0A1Y2G323</accession>
<sequence>MSSSAQASQPYKANPKQTVLTFLITLTIFSLVAYFTFFPLRPSLLLRRLHRKLPKPFYRLFGRISHALQPLLVHFSAPTDLAVAIRSFSDYSFAQQAALDAKWRSFERMGKRHRRLGQKLGWRAKLESVEGKLEANSRVTDELAALGMERARKEGVPLGLGMRSRFARQDGRVVEVLKHFVRDWSAEGKSERDALFPPILEALEKEFPKRDGAEELDVLVPGCGLARLAYEIASLGFSVEANDFSHFMNLASSLIFNRTQSINQHTIHPYLHSFSHHRSIENMLRPISFPDVVPPKGIDLHFEPGDFLKLFPEKETHSAVVTLFFIDTASNLCDYLETIWRVLKPGGIWINEGPLLYYGNPGMALPLEDVIRLAELMGFVIEDRRTLNDSKYTADDEGMYSFAYHCEFWVARKPVNSLKPPPPTSSNASPSSAATPSQ</sequence>
<feature type="region of interest" description="Disordered" evidence="1">
    <location>
        <begin position="418"/>
        <end position="438"/>
    </location>
</feature>
<evidence type="ECO:0000256" key="1">
    <source>
        <dbReference type="SAM" id="MobiDB-lite"/>
    </source>
</evidence>
<feature type="compositionally biased region" description="Low complexity" evidence="1">
    <location>
        <begin position="425"/>
        <end position="438"/>
    </location>
</feature>
<dbReference type="OrthoDB" id="978at2759"/>
<dbReference type="EMBL" id="MCGR01000002">
    <property type="protein sequence ID" value="ORY91785.1"/>
    <property type="molecule type" value="Genomic_DNA"/>
</dbReference>
<feature type="transmembrane region" description="Helical" evidence="2">
    <location>
        <begin position="20"/>
        <end position="40"/>
    </location>
</feature>
<evidence type="ECO:0000256" key="2">
    <source>
        <dbReference type="SAM" id="Phobius"/>
    </source>
</evidence>
<dbReference type="SUPFAM" id="SSF53335">
    <property type="entry name" value="S-adenosyl-L-methionine-dependent methyltransferases"/>
    <property type="match status" value="1"/>
</dbReference>
<organism evidence="3 4">
    <name type="scientific">Leucosporidium creatinivorum</name>
    <dbReference type="NCBI Taxonomy" id="106004"/>
    <lineage>
        <taxon>Eukaryota</taxon>
        <taxon>Fungi</taxon>
        <taxon>Dikarya</taxon>
        <taxon>Basidiomycota</taxon>
        <taxon>Pucciniomycotina</taxon>
        <taxon>Microbotryomycetes</taxon>
        <taxon>Leucosporidiales</taxon>
        <taxon>Leucosporidium</taxon>
    </lineage>
</organism>
<keyword evidence="2" id="KW-0472">Membrane</keyword>
<dbReference type="InterPro" id="IPR012901">
    <property type="entry name" value="CARME"/>
</dbReference>
<gene>
    <name evidence="3" type="ORF">BCR35DRAFT_76807</name>
</gene>
<dbReference type="GO" id="GO:0008757">
    <property type="term" value="F:S-adenosylmethionine-dependent methyltransferase activity"/>
    <property type="evidence" value="ECO:0007669"/>
    <property type="project" value="InterPro"/>
</dbReference>
<dbReference type="SMART" id="SM01296">
    <property type="entry name" value="N2227"/>
    <property type="match status" value="1"/>
</dbReference>
<dbReference type="Proteomes" id="UP000193467">
    <property type="component" value="Unassembled WGS sequence"/>
</dbReference>
<dbReference type="PANTHER" id="PTHR12303:SF13">
    <property type="match status" value="1"/>
</dbReference>
<name>A0A1Y2G323_9BASI</name>
<reference evidence="3 4" key="1">
    <citation type="submission" date="2016-07" db="EMBL/GenBank/DDBJ databases">
        <title>Pervasive Adenine N6-methylation of Active Genes in Fungi.</title>
        <authorList>
            <consortium name="DOE Joint Genome Institute"/>
            <person name="Mondo S.J."/>
            <person name="Dannebaum R.O."/>
            <person name="Kuo R.C."/>
            <person name="Labutti K."/>
            <person name="Haridas S."/>
            <person name="Kuo A."/>
            <person name="Salamov A."/>
            <person name="Ahrendt S.R."/>
            <person name="Lipzen A."/>
            <person name="Sullivan W."/>
            <person name="Andreopoulos W.B."/>
            <person name="Clum A."/>
            <person name="Lindquist E."/>
            <person name="Daum C."/>
            <person name="Ramamoorthy G.K."/>
            <person name="Gryganskyi A."/>
            <person name="Culley D."/>
            <person name="Magnuson J.K."/>
            <person name="James T.Y."/>
            <person name="O'Malley M.A."/>
            <person name="Stajich J.E."/>
            <person name="Spatafora J.W."/>
            <person name="Visel A."/>
            <person name="Grigoriev I.V."/>
        </authorList>
    </citation>
    <scope>NUCLEOTIDE SEQUENCE [LARGE SCALE GENOMIC DNA]</scope>
    <source>
        <strain evidence="3 4">62-1032</strain>
    </source>
</reference>
<protein>
    <submittedName>
        <fullName evidence="3">N2227-like protein-domain-containing protein</fullName>
    </submittedName>
</protein>
<dbReference type="STRING" id="106004.A0A1Y2G323"/>
<dbReference type="Gene3D" id="3.40.50.150">
    <property type="entry name" value="Vaccinia Virus protein VP39"/>
    <property type="match status" value="1"/>
</dbReference>